<comment type="caution">
    <text evidence="1">The sequence shown here is derived from an EMBL/GenBank/DDBJ whole genome shotgun (WGS) entry which is preliminary data.</text>
</comment>
<dbReference type="SUPFAM" id="SSF46689">
    <property type="entry name" value="Homeodomain-like"/>
    <property type="match status" value="1"/>
</dbReference>
<evidence type="ECO:0000313" key="1">
    <source>
        <dbReference type="EMBL" id="PZO44184.1"/>
    </source>
</evidence>
<evidence type="ECO:0008006" key="3">
    <source>
        <dbReference type="Google" id="ProtNLM"/>
    </source>
</evidence>
<evidence type="ECO:0000313" key="2">
    <source>
        <dbReference type="Proteomes" id="UP000249467"/>
    </source>
</evidence>
<protein>
    <recommendedName>
        <fullName evidence="3">DUF433 domain-containing protein</fullName>
    </recommendedName>
</protein>
<dbReference type="AlphaFoldDB" id="A0A2W4WGA6"/>
<dbReference type="Pfam" id="PF04255">
    <property type="entry name" value="DUF433"/>
    <property type="match status" value="1"/>
</dbReference>
<dbReference type="InterPro" id="IPR007367">
    <property type="entry name" value="DUF433"/>
</dbReference>
<proteinExistence type="predicted"/>
<gene>
    <name evidence="1" type="ORF">DCF19_03000</name>
</gene>
<reference evidence="1 2" key="1">
    <citation type="submission" date="2018-04" db="EMBL/GenBank/DDBJ databases">
        <authorList>
            <person name="Go L.Y."/>
            <person name="Mitchell J.A."/>
        </authorList>
    </citation>
    <scope>NUCLEOTIDE SEQUENCE [LARGE SCALE GENOMIC DNA]</scope>
    <source>
        <strain evidence="1">ULC066bin1</strain>
    </source>
</reference>
<name>A0A2W4WGA6_9CYAN</name>
<sequence>MTLNNLLEMKGIIHRDPDIMSGVPVFKGTRVPLQTFFDYLEGEGGLAEFIDDFPYLKSQVMRVLESAAKLLIAQERSA</sequence>
<dbReference type="InterPro" id="IPR009057">
    <property type="entry name" value="Homeodomain-like_sf"/>
</dbReference>
<dbReference type="EMBL" id="QBML01000003">
    <property type="protein sequence ID" value="PZO44184.1"/>
    <property type="molecule type" value="Genomic_DNA"/>
</dbReference>
<dbReference type="Gene3D" id="1.10.10.10">
    <property type="entry name" value="Winged helix-like DNA-binding domain superfamily/Winged helix DNA-binding domain"/>
    <property type="match status" value="1"/>
</dbReference>
<dbReference type="Proteomes" id="UP000249467">
    <property type="component" value="Unassembled WGS sequence"/>
</dbReference>
<reference evidence="1 2" key="2">
    <citation type="submission" date="2018-06" db="EMBL/GenBank/DDBJ databases">
        <title>Metagenomic assembly of (sub)arctic Cyanobacteria and their associated microbiome from non-axenic cultures.</title>
        <authorList>
            <person name="Baurain D."/>
        </authorList>
    </citation>
    <scope>NUCLEOTIDE SEQUENCE [LARGE SCALE GENOMIC DNA]</scope>
    <source>
        <strain evidence="1">ULC066bin1</strain>
    </source>
</reference>
<organism evidence="1 2">
    <name type="scientific">Pseudanabaena frigida</name>
    <dbReference type="NCBI Taxonomy" id="945775"/>
    <lineage>
        <taxon>Bacteria</taxon>
        <taxon>Bacillati</taxon>
        <taxon>Cyanobacteriota</taxon>
        <taxon>Cyanophyceae</taxon>
        <taxon>Pseudanabaenales</taxon>
        <taxon>Pseudanabaenaceae</taxon>
        <taxon>Pseudanabaena</taxon>
    </lineage>
</organism>
<accession>A0A2W4WGA6</accession>
<dbReference type="InterPro" id="IPR036388">
    <property type="entry name" value="WH-like_DNA-bd_sf"/>
</dbReference>